<accession>A0A2J8A540</accession>
<feature type="region of interest" description="Disordered" evidence="1">
    <location>
        <begin position="97"/>
        <end position="140"/>
    </location>
</feature>
<comment type="caution">
    <text evidence="2">The sequence shown here is derived from an EMBL/GenBank/DDBJ whole genome shotgun (WGS) entry which is preliminary data.</text>
</comment>
<keyword evidence="3" id="KW-1185">Reference proteome</keyword>
<dbReference type="EMBL" id="PGGS01000170">
    <property type="protein sequence ID" value="PNH07630.1"/>
    <property type="molecule type" value="Genomic_DNA"/>
</dbReference>
<protein>
    <submittedName>
        <fullName evidence="2">Uncharacterized protein</fullName>
    </submittedName>
</protein>
<dbReference type="AlphaFoldDB" id="A0A2J8A540"/>
<evidence type="ECO:0000313" key="3">
    <source>
        <dbReference type="Proteomes" id="UP000236333"/>
    </source>
</evidence>
<gene>
    <name evidence="2" type="ORF">TSOC_005896</name>
</gene>
<sequence length="353" mass="37489">MQQEPPCFLPTCTQPEVTDVTEECCSSSSNEEGFDTSGNGNHQEYGIPKQEESKESAPCMDAALYALPARPMPADSREGSRQQQLVLRLPSLELTSPFEPTASPCGAPNPPSLDDAPTSQLLHSPQHGKGSSIEPPFAPFDPDVWADASTKCDGGGSRSVCPLLHVLNDGDSTSLDLVVSSPSPLMAAISCPSTSTSTAPTSTSPVSPVSSPSSVTLAAELELYGSNNPGVMALRGKAAVMPTKYGASYLLSDSLPFVLEPDAHVGLSSSTGGAGDPYRPYDPGGSKVNSEKPYAGTSDATYQLLYTIYTMWRVPKFIKFIKRLAPAVEVRLDTAFVTYLLPKIYRQCRHGHA</sequence>
<feature type="region of interest" description="Disordered" evidence="1">
    <location>
        <begin position="18"/>
        <end position="83"/>
    </location>
</feature>
<reference evidence="2 3" key="1">
    <citation type="journal article" date="2017" name="Mol. Biol. Evol.">
        <title>The 4-celled Tetrabaena socialis nuclear genome reveals the essential components for genetic control of cell number at the origin of multicellularity in the volvocine lineage.</title>
        <authorList>
            <person name="Featherston J."/>
            <person name="Arakaki Y."/>
            <person name="Hanschen E.R."/>
            <person name="Ferris P.J."/>
            <person name="Michod R.E."/>
            <person name="Olson B.J.S.C."/>
            <person name="Nozaki H."/>
            <person name="Durand P.M."/>
        </authorList>
    </citation>
    <scope>NUCLEOTIDE SEQUENCE [LARGE SCALE GENOMIC DNA]</scope>
    <source>
        <strain evidence="2 3">NIES-571</strain>
    </source>
</reference>
<evidence type="ECO:0000256" key="1">
    <source>
        <dbReference type="SAM" id="MobiDB-lite"/>
    </source>
</evidence>
<dbReference type="Proteomes" id="UP000236333">
    <property type="component" value="Unassembled WGS sequence"/>
</dbReference>
<evidence type="ECO:0000313" key="2">
    <source>
        <dbReference type="EMBL" id="PNH07630.1"/>
    </source>
</evidence>
<organism evidence="2 3">
    <name type="scientific">Tetrabaena socialis</name>
    <dbReference type="NCBI Taxonomy" id="47790"/>
    <lineage>
        <taxon>Eukaryota</taxon>
        <taxon>Viridiplantae</taxon>
        <taxon>Chlorophyta</taxon>
        <taxon>core chlorophytes</taxon>
        <taxon>Chlorophyceae</taxon>
        <taxon>CS clade</taxon>
        <taxon>Chlamydomonadales</taxon>
        <taxon>Tetrabaenaceae</taxon>
        <taxon>Tetrabaena</taxon>
    </lineage>
</organism>
<name>A0A2J8A540_9CHLO</name>
<proteinExistence type="predicted"/>
<feature type="region of interest" description="Disordered" evidence="1">
    <location>
        <begin position="192"/>
        <end position="211"/>
    </location>
</feature>